<reference evidence="1" key="1">
    <citation type="journal article" date="2015" name="Nature">
        <title>Complex archaea that bridge the gap between prokaryotes and eukaryotes.</title>
        <authorList>
            <person name="Spang A."/>
            <person name="Saw J.H."/>
            <person name="Jorgensen S.L."/>
            <person name="Zaremba-Niedzwiedzka K."/>
            <person name="Martijn J."/>
            <person name="Lind A.E."/>
            <person name="van Eijk R."/>
            <person name="Schleper C."/>
            <person name="Guy L."/>
            <person name="Ettema T.J."/>
        </authorList>
    </citation>
    <scope>NUCLEOTIDE SEQUENCE</scope>
</reference>
<dbReference type="InterPro" id="IPR000653">
    <property type="entry name" value="DegT/StrS_aminotransferase"/>
</dbReference>
<dbReference type="InterPro" id="IPR015422">
    <property type="entry name" value="PyrdxlP-dep_Trfase_small"/>
</dbReference>
<proteinExistence type="predicted"/>
<dbReference type="AlphaFoldDB" id="A0A0F8ZF60"/>
<organism evidence="1">
    <name type="scientific">marine sediment metagenome</name>
    <dbReference type="NCBI Taxonomy" id="412755"/>
    <lineage>
        <taxon>unclassified sequences</taxon>
        <taxon>metagenomes</taxon>
        <taxon>ecological metagenomes</taxon>
    </lineage>
</organism>
<evidence type="ECO:0000313" key="1">
    <source>
        <dbReference type="EMBL" id="KKK84590.1"/>
    </source>
</evidence>
<name>A0A0F8ZF60_9ZZZZ</name>
<dbReference type="EMBL" id="LAZR01051706">
    <property type="protein sequence ID" value="KKK84590.1"/>
    <property type="molecule type" value="Genomic_DNA"/>
</dbReference>
<dbReference type="Pfam" id="PF01041">
    <property type="entry name" value="DegT_DnrJ_EryC1"/>
    <property type="match status" value="1"/>
</dbReference>
<gene>
    <name evidence="1" type="ORF">LCGC14_2781830</name>
</gene>
<feature type="non-terminal residue" evidence="1">
    <location>
        <position position="1"/>
    </location>
</feature>
<dbReference type="SUPFAM" id="SSF53383">
    <property type="entry name" value="PLP-dependent transferases"/>
    <property type="match status" value="1"/>
</dbReference>
<dbReference type="Gene3D" id="3.90.1150.10">
    <property type="entry name" value="Aspartate Aminotransferase, domain 1"/>
    <property type="match status" value="1"/>
</dbReference>
<sequence length="195" mass="22672">NEMADAICRSFLKRYDHLQALRRDNVDYLNRELGKIKGVKPPSEPEGYIHTWHLYKVRLYPEQLGITDIHVKRFRWAVQKALQAEGVDLFEWHNMPVPAQKIFTAKNAYGAGAPWTCGQASEQARKMTYDPFDYPATVDMFDRSFCIEPIYPPNDQTLMQLIVEAFIKVFDNLDEVLEFSKTIEFPTIPGENRNI</sequence>
<comment type="caution">
    <text evidence="1">The sequence shown here is derived from an EMBL/GenBank/DDBJ whole genome shotgun (WGS) entry which is preliminary data.</text>
</comment>
<protein>
    <submittedName>
        <fullName evidence="1">Uncharacterized protein</fullName>
    </submittedName>
</protein>
<accession>A0A0F8ZF60</accession>
<dbReference type="InterPro" id="IPR015424">
    <property type="entry name" value="PyrdxlP-dep_Trfase"/>
</dbReference>